<name>A0ABP6CLG6_9ACTN</name>
<accession>A0ABP6CLG6</accession>
<feature type="region of interest" description="Disordered" evidence="1">
    <location>
        <begin position="504"/>
        <end position="523"/>
    </location>
</feature>
<feature type="transmembrane region" description="Helical" evidence="2">
    <location>
        <begin position="236"/>
        <end position="257"/>
    </location>
</feature>
<proteinExistence type="predicted"/>
<sequence>MSTTVSEVRSAAQVVTTDSRRRWVAVIALARFEARELFLQIPMFVLFLAYVVSAGWELWQGDDEAGPYPVLQDVDRSTQWSSSVLLWIALVICVHRAVLRSRQQGTDRHFDVLVMEPWRRTVAHALSVVPFALVTALVVAVQYTWAAVRPGAVGSGSFFELVVGPLSVLFFGVVGVLLGRVVPSTFALPLLVVGAFVAAETLTAATDDAHWVDWLMPVVDDNQSIPLPSDLLGRPAAWHALYLAALTVLMMCAAVLVSGGRTRVVKAVAAGAAALTLVGAVGQSRGESSALLAARERASVAPEKVQTCIRHDRSTYCAFPEWARQTGDWASVVRRVQSLAGGSAAGTKLTVRQRVNLRYGISGSASIDPSSTPGQVTVGTAWGGNRIPEFAVGVASVLVAGDEESGSLLCDARVIPVMWLALGTMDDPLTTFRALRLDDSERGSAVVLTPTNPLPMTALQTEVVRELLQRPRYSITAKVKAHWTELTSPETSVTRAAELLDVSVPKGDGGEDLEDECGTVTVG</sequence>
<keyword evidence="4" id="KW-1185">Reference proteome</keyword>
<feature type="transmembrane region" description="Helical" evidence="2">
    <location>
        <begin position="125"/>
        <end position="146"/>
    </location>
</feature>
<evidence type="ECO:0000256" key="1">
    <source>
        <dbReference type="SAM" id="MobiDB-lite"/>
    </source>
</evidence>
<gene>
    <name evidence="3" type="ORF">GCM10010307_00680</name>
</gene>
<feature type="transmembrane region" description="Helical" evidence="2">
    <location>
        <begin position="37"/>
        <end position="59"/>
    </location>
</feature>
<keyword evidence="2" id="KW-0472">Membrane</keyword>
<keyword evidence="2" id="KW-1133">Transmembrane helix</keyword>
<feature type="transmembrane region" description="Helical" evidence="2">
    <location>
        <begin position="79"/>
        <end position="99"/>
    </location>
</feature>
<protein>
    <submittedName>
        <fullName evidence="3">ABC transporter</fullName>
    </submittedName>
</protein>
<reference evidence="4" key="1">
    <citation type="journal article" date="2019" name="Int. J. Syst. Evol. Microbiol.">
        <title>The Global Catalogue of Microorganisms (GCM) 10K type strain sequencing project: providing services to taxonomists for standard genome sequencing and annotation.</title>
        <authorList>
            <consortium name="The Broad Institute Genomics Platform"/>
            <consortium name="The Broad Institute Genome Sequencing Center for Infectious Disease"/>
            <person name="Wu L."/>
            <person name="Ma J."/>
        </authorList>
    </citation>
    <scope>NUCLEOTIDE SEQUENCE [LARGE SCALE GENOMIC DNA]</scope>
    <source>
        <strain evidence="4">JCM 4524</strain>
    </source>
</reference>
<dbReference type="Proteomes" id="UP001500151">
    <property type="component" value="Unassembled WGS sequence"/>
</dbReference>
<comment type="caution">
    <text evidence="3">The sequence shown here is derived from an EMBL/GenBank/DDBJ whole genome shotgun (WGS) entry which is preliminary data.</text>
</comment>
<keyword evidence="2" id="KW-0812">Transmembrane</keyword>
<feature type="transmembrane region" description="Helical" evidence="2">
    <location>
        <begin position="158"/>
        <end position="179"/>
    </location>
</feature>
<evidence type="ECO:0000313" key="3">
    <source>
        <dbReference type="EMBL" id="GAA2618569.1"/>
    </source>
</evidence>
<dbReference type="RefSeq" id="WP_344386650.1">
    <property type="nucleotide sequence ID" value="NZ_BAAASJ010000001.1"/>
</dbReference>
<evidence type="ECO:0000313" key="4">
    <source>
        <dbReference type="Proteomes" id="UP001500151"/>
    </source>
</evidence>
<evidence type="ECO:0000256" key="2">
    <source>
        <dbReference type="SAM" id="Phobius"/>
    </source>
</evidence>
<dbReference type="EMBL" id="BAAASJ010000001">
    <property type="protein sequence ID" value="GAA2618569.1"/>
    <property type="molecule type" value="Genomic_DNA"/>
</dbReference>
<feature type="transmembrane region" description="Helical" evidence="2">
    <location>
        <begin position="264"/>
        <end position="282"/>
    </location>
</feature>
<organism evidence="3 4">
    <name type="scientific">Streptomyces vastus</name>
    <dbReference type="NCBI Taxonomy" id="285451"/>
    <lineage>
        <taxon>Bacteria</taxon>
        <taxon>Bacillati</taxon>
        <taxon>Actinomycetota</taxon>
        <taxon>Actinomycetes</taxon>
        <taxon>Kitasatosporales</taxon>
        <taxon>Streptomycetaceae</taxon>
        <taxon>Streptomyces</taxon>
    </lineage>
</organism>
<feature type="transmembrane region" description="Helical" evidence="2">
    <location>
        <begin position="186"/>
        <end position="206"/>
    </location>
</feature>